<dbReference type="OrthoDB" id="9791752at2"/>
<feature type="domain" description="IclR-ED" evidence="5">
    <location>
        <begin position="75"/>
        <end position="259"/>
    </location>
</feature>
<dbReference type="PROSITE" id="PS51077">
    <property type="entry name" value="HTH_ICLR"/>
    <property type="match status" value="1"/>
</dbReference>
<dbReference type="Pfam" id="PF09339">
    <property type="entry name" value="HTH_IclR"/>
    <property type="match status" value="1"/>
</dbReference>
<dbReference type="STRING" id="1121316.SAMN02745207_03142"/>
<evidence type="ECO:0000256" key="2">
    <source>
        <dbReference type="ARBA" id="ARBA00023125"/>
    </source>
</evidence>
<evidence type="ECO:0000256" key="1">
    <source>
        <dbReference type="ARBA" id="ARBA00023015"/>
    </source>
</evidence>
<dbReference type="InterPro" id="IPR050707">
    <property type="entry name" value="HTH_MetabolicPath_Reg"/>
</dbReference>
<dbReference type="InterPro" id="IPR036390">
    <property type="entry name" value="WH_DNA-bd_sf"/>
</dbReference>
<dbReference type="InterPro" id="IPR014757">
    <property type="entry name" value="Tscrpt_reg_IclR_C"/>
</dbReference>
<sequence length="262" mass="29569">MIFIAANNKYAAPAVEKALDILELMTERNYNLTVTEISNELAISVNSVFRIMKELEIKQYVVKDLADSSYYLTAKLYFLGNKIKNRVSIIKESEHTMSNLLRETKETILLTKLNSQLETLVLEQFESIHSIKFLSLVGGTYDSYSSAMGKCLLAYLPQEELDNYLMNTNLKPRTENTIIDKAILREELLGIKENGISIDHEESVKGLTCIACPVFSSNKVVECVIGVSGISFRMTPEVIKKYSIILKKETAKLSNRLCCSNE</sequence>
<evidence type="ECO:0000313" key="7">
    <source>
        <dbReference type="Proteomes" id="UP000184447"/>
    </source>
</evidence>
<dbReference type="GO" id="GO:0003700">
    <property type="term" value="F:DNA-binding transcription factor activity"/>
    <property type="evidence" value="ECO:0007669"/>
    <property type="project" value="TreeGrafter"/>
</dbReference>
<dbReference type="InterPro" id="IPR005471">
    <property type="entry name" value="Tscrpt_reg_IclR_N"/>
</dbReference>
<dbReference type="GO" id="GO:0003677">
    <property type="term" value="F:DNA binding"/>
    <property type="evidence" value="ECO:0007669"/>
    <property type="project" value="UniProtKB-KW"/>
</dbReference>
<accession>A0A1M5WUS0</accession>
<name>A0A1M5WUS0_9CLOT</name>
<proteinExistence type="predicted"/>
<keyword evidence="7" id="KW-1185">Reference proteome</keyword>
<evidence type="ECO:0000259" key="4">
    <source>
        <dbReference type="PROSITE" id="PS51077"/>
    </source>
</evidence>
<dbReference type="Gene3D" id="1.10.10.10">
    <property type="entry name" value="Winged helix-like DNA-binding domain superfamily/Winged helix DNA-binding domain"/>
    <property type="match status" value="1"/>
</dbReference>
<dbReference type="InterPro" id="IPR036388">
    <property type="entry name" value="WH-like_DNA-bd_sf"/>
</dbReference>
<keyword evidence="2" id="KW-0238">DNA-binding</keyword>
<dbReference type="PANTHER" id="PTHR30136:SF35">
    <property type="entry name" value="HTH-TYPE TRANSCRIPTIONAL REGULATOR RV1719"/>
    <property type="match status" value="1"/>
</dbReference>
<dbReference type="PROSITE" id="PS51078">
    <property type="entry name" value="ICLR_ED"/>
    <property type="match status" value="1"/>
</dbReference>
<dbReference type="PANTHER" id="PTHR30136">
    <property type="entry name" value="HELIX-TURN-HELIX TRANSCRIPTIONAL REGULATOR, ICLR FAMILY"/>
    <property type="match status" value="1"/>
</dbReference>
<dbReference type="SMART" id="SM00346">
    <property type="entry name" value="HTH_ICLR"/>
    <property type="match status" value="1"/>
</dbReference>
<dbReference type="Pfam" id="PF01614">
    <property type="entry name" value="IclR_C"/>
    <property type="match status" value="1"/>
</dbReference>
<dbReference type="InterPro" id="IPR029016">
    <property type="entry name" value="GAF-like_dom_sf"/>
</dbReference>
<dbReference type="GO" id="GO:0045892">
    <property type="term" value="P:negative regulation of DNA-templated transcription"/>
    <property type="evidence" value="ECO:0007669"/>
    <property type="project" value="TreeGrafter"/>
</dbReference>
<dbReference type="SUPFAM" id="SSF55781">
    <property type="entry name" value="GAF domain-like"/>
    <property type="match status" value="1"/>
</dbReference>
<dbReference type="Proteomes" id="UP000184447">
    <property type="component" value="Unassembled WGS sequence"/>
</dbReference>
<keyword evidence="1" id="KW-0805">Transcription regulation</keyword>
<dbReference type="AlphaFoldDB" id="A0A1M5WUS0"/>
<protein>
    <submittedName>
        <fullName evidence="6">Transcriptional regulator, IclR family</fullName>
    </submittedName>
</protein>
<gene>
    <name evidence="6" type="ORF">SAMN02745207_03142</name>
</gene>
<dbReference type="RefSeq" id="WP_073339456.1">
    <property type="nucleotide sequence ID" value="NZ_FQXM01000020.1"/>
</dbReference>
<evidence type="ECO:0000256" key="3">
    <source>
        <dbReference type="ARBA" id="ARBA00023163"/>
    </source>
</evidence>
<dbReference type="Gene3D" id="3.30.450.40">
    <property type="match status" value="1"/>
</dbReference>
<reference evidence="6 7" key="1">
    <citation type="submission" date="2016-11" db="EMBL/GenBank/DDBJ databases">
        <authorList>
            <person name="Jaros S."/>
            <person name="Januszkiewicz K."/>
            <person name="Wedrychowicz H."/>
        </authorList>
    </citation>
    <scope>NUCLEOTIDE SEQUENCE [LARGE SCALE GENOMIC DNA]</scope>
    <source>
        <strain evidence="6 7">DSM 8605</strain>
    </source>
</reference>
<dbReference type="SUPFAM" id="SSF46785">
    <property type="entry name" value="Winged helix' DNA-binding domain"/>
    <property type="match status" value="1"/>
</dbReference>
<organism evidence="6 7">
    <name type="scientific">Clostridium grantii DSM 8605</name>
    <dbReference type="NCBI Taxonomy" id="1121316"/>
    <lineage>
        <taxon>Bacteria</taxon>
        <taxon>Bacillati</taxon>
        <taxon>Bacillota</taxon>
        <taxon>Clostridia</taxon>
        <taxon>Eubacteriales</taxon>
        <taxon>Clostridiaceae</taxon>
        <taxon>Clostridium</taxon>
    </lineage>
</organism>
<evidence type="ECO:0000259" key="5">
    <source>
        <dbReference type="PROSITE" id="PS51078"/>
    </source>
</evidence>
<dbReference type="EMBL" id="FQXM01000020">
    <property type="protein sequence ID" value="SHH91178.1"/>
    <property type="molecule type" value="Genomic_DNA"/>
</dbReference>
<feature type="domain" description="HTH iclR-type" evidence="4">
    <location>
        <begin position="12"/>
        <end position="74"/>
    </location>
</feature>
<evidence type="ECO:0000313" key="6">
    <source>
        <dbReference type="EMBL" id="SHH91178.1"/>
    </source>
</evidence>
<keyword evidence="3" id="KW-0804">Transcription</keyword>